<gene>
    <name evidence="2" type="ORF">PGLA1383_LOCUS37236</name>
    <name evidence="3" type="ORF">PGLA2088_LOCUS51219</name>
</gene>
<comment type="caution">
    <text evidence="2">The sequence shown here is derived from an EMBL/GenBank/DDBJ whole genome shotgun (WGS) entry which is preliminary data.</text>
</comment>
<accession>A0A813G4Q3</accession>
<dbReference type="Proteomes" id="UP000626109">
    <property type="component" value="Unassembled WGS sequence"/>
</dbReference>
<proteinExistence type="predicted"/>
<dbReference type="AlphaFoldDB" id="A0A813G4Q3"/>
<evidence type="ECO:0000313" key="2">
    <source>
        <dbReference type="EMBL" id="CAE8619651.1"/>
    </source>
</evidence>
<dbReference type="EMBL" id="CAJNNW010037578">
    <property type="protein sequence ID" value="CAE8743029.1"/>
    <property type="molecule type" value="Genomic_DNA"/>
</dbReference>
<name>A0A813G4Q3_POLGL</name>
<dbReference type="EMBL" id="CAJNNV010027194">
    <property type="protein sequence ID" value="CAE8619651.1"/>
    <property type="molecule type" value="Genomic_DNA"/>
</dbReference>
<sequence>MAPASLPPQPPRQAAPSAPRASQPTQPLSEGKPSDGSERSTTTAEAKAPPNPSRSRVVTVGGLSWVV</sequence>
<feature type="compositionally biased region" description="Pro residues" evidence="1">
    <location>
        <begin position="1"/>
        <end position="13"/>
    </location>
</feature>
<dbReference type="Proteomes" id="UP000654075">
    <property type="component" value="Unassembled WGS sequence"/>
</dbReference>
<keyword evidence="4" id="KW-1185">Reference proteome</keyword>
<protein>
    <submittedName>
        <fullName evidence="2">Uncharacterized protein</fullName>
    </submittedName>
</protein>
<feature type="compositionally biased region" description="Low complexity" evidence="1">
    <location>
        <begin position="14"/>
        <end position="27"/>
    </location>
</feature>
<organism evidence="2 4">
    <name type="scientific">Polarella glacialis</name>
    <name type="common">Dinoflagellate</name>
    <dbReference type="NCBI Taxonomy" id="89957"/>
    <lineage>
        <taxon>Eukaryota</taxon>
        <taxon>Sar</taxon>
        <taxon>Alveolata</taxon>
        <taxon>Dinophyceae</taxon>
        <taxon>Suessiales</taxon>
        <taxon>Suessiaceae</taxon>
        <taxon>Polarella</taxon>
    </lineage>
</organism>
<evidence type="ECO:0000313" key="4">
    <source>
        <dbReference type="Proteomes" id="UP000654075"/>
    </source>
</evidence>
<feature type="region of interest" description="Disordered" evidence="1">
    <location>
        <begin position="1"/>
        <end position="67"/>
    </location>
</feature>
<evidence type="ECO:0000313" key="3">
    <source>
        <dbReference type="EMBL" id="CAE8743029.1"/>
    </source>
</evidence>
<evidence type="ECO:0000256" key="1">
    <source>
        <dbReference type="SAM" id="MobiDB-lite"/>
    </source>
</evidence>
<reference evidence="2" key="1">
    <citation type="submission" date="2021-02" db="EMBL/GenBank/DDBJ databases">
        <authorList>
            <person name="Dougan E. K."/>
            <person name="Rhodes N."/>
            <person name="Thang M."/>
            <person name="Chan C."/>
        </authorList>
    </citation>
    <scope>NUCLEOTIDE SEQUENCE</scope>
</reference>